<evidence type="ECO:0000313" key="2">
    <source>
        <dbReference type="Proteomes" id="UP000294772"/>
    </source>
</evidence>
<protein>
    <submittedName>
        <fullName evidence="1">Uncharacterized protein</fullName>
    </submittedName>
</protein>
<dbReference type="EMBL" id="SLXF01000001">
    <property type="protein sequence ID" value="TCP09765.1"/>
    <property type="molecule type" value="Genomic_DNA"/>
</dbReference>
<comment type="caution">
    <text evidence="1">The sequence shown here is derived from an EMBL/GenBank/DDBJ whole genome shotgun (WGS) entry which is preliminary data.</text>
</comment>
<reference evidence="1 2" key="1">
    <citation type="submission" date="2019-03" db="EMBL/GenBank/DDBJ databases">
        <title>Genomic Encyclopedia of Type Strains, Phase IV (KMG-IV): sequencing the most valuable type-strain genomes for metagenomic binning, comparative biology and taxonomic classification.</title>
        <authorList>
            <person name="Goeker M."/>
        </authorList>
    </citation>
    <scope>NUCLEOTIDE SEQUENCE [LARGE SCALE GENOMIC DNA]</scope>
    <source>
        <strain evidence="1 2">DSM 15264</strain>
    </source>
</reference>
<dbReference type="Proteomes" id="UP000294772">
    <property type="component" value="Unassembled WGS sequence"/>
</dbReference>
<evidence type="ECO:0000313" key="1">
    <source>
        <dbReference type="EMBL" id="TCP09765.1"/>
    </source>
</evidence>
<dbReference type="AlphaFoldDB" id="A0AA46DHT0"/>
<name>A0AA46DHT0_9BURK</name>
<accession>A0AA46DHT0</accession>
<sequence length="39" mass="4519">MFKTAQDRILYSQAVEYIEQGRSDLVPPQALDDYRARAC</sequence>
<organism evidence="1 2">
    <name type="scientific">Caldimonas thermodepolymerans</name>
    <dbReference type="NCBI Taxonomy" id="215580"/>
    <lineage>
        <taxon>Bacteria</taxon>
        <taxon>Pseudomonadati</taxon>
        <taxon>Pseudomonadota</taxon>
        <taxon>Betaproteobacteria</taxon>
        <taxon>Burkholderiales</taxon>
        <taxon>Sphaerotilaceae</taxon>
        <taxon>Caldimonas</taxon>
    </lineage>
</organism>
<gene>
    <name evidence="1" type="ORF">EV676_101344</name>
</gene>
<proteinExistence type="predicted"/>